<proteinExistence type="predicted"/>
<sequence length="216" mass="23580">MSDLKPIILKAFVGSYSDDFNNQIETGIPIDINIYGSNNSVIINGSNKSISYSITVCNNTNISIGYNVLTNMNRKLELVAEDNSDISIGDNTSFVNGCRFFAGNSSKIYIGRNCMFSTDILVSCNPVIAEITSCNNSINVNDYVWVGWGASLQQGCNINKSCIVAAQAVVENEVPANSLIAGDPAKIIRSNITWHRHNMEYNINAVSAEYRTISNT</sequence>
<reference evidence="1 2" key="1">
    <citation type="submission" date="2008-11" db="EMBL/GenBank/DDBJ databases">
        <title>Draft genome sequence of Bacteroides pectinophilus (ATCC 43243).</title>
        <authorList>
            <person name="Sudarsanam P."/>
            <person name="Ley R."/>
            <person name="Guruge J."/>
            <person name="Turnbaugh P.J."/>
            <person name="Mahowald M."/>
            <person name="Liep D."/>
            <person name="Gordon J."/>
        </authorList>
    </citation>
    <scope>NUCLEOTIDE SEQUENCE [LARGE SCALE GENOMIC DNA]</scope>
    <source>
        <strain evidence="1 2">ATCC 43243</strain>
    </source>
</reference>
<keyword evidence="2" id="KW-1185">Reference proteome</keyword>
<evidence type="ECO:0008006" key="3">
    <source>
        <dbReference type="Google" id="ProtNLM"/>
    </source>
</evidence>
<dbReference type="SUPFAM" id="SSF51161">
    <property type="entry name" value="Trimeric LpxA-like enzymes"/>
    <property type="match status" value="1"/>
</dbReference>
<dbReference type="AlphaFoldDB" id="B7ANW6"/>
<dbReference type="PANTHER" id="PTHR23416">
    <property type="entry name" value="SIALIC ACID SYNTHASE-RELATED"/>
    <property type="match status" value="1"/>
</dbReference>
<organism evidence="1 2">
    <name type="scientific">[Bacteroides] pectinophilus ATCC 43243</name>
    <dbReference type="NCBI Taxonomy" id="483218"/>
    <lineage>
        <taxon>Bacteria</taxon>
        <taxon>Bacillati</taxon>
        <taxon>Bacillota</taxon>
        <taxon>Clostridia</taxon>
        <taxon>Eubacteriales</taxon>
    </lineage>
</organism>
<dbReference type="HOGENOM" id="CLU_1275590_0_0_9"/>
<comment type="caution">
    <text evidence="1">The sequence shown here is derived from an EMBL/GenBank/DDBJ whole genome shotgun (WGS) entry which is preliminary data.</text>
</comment>
<reference evidence="1 2" key="2">
    <citation type="submission" date="2008-11" db="EMBL/GenBank/DDBJ databases">
        <authorList>
            <person name="Fulton L."/>
            <person name="Clifton S."/>
            <person name="Fulton B."/>
            <person name="Xu J."/>
            <person name="Minx P."/>
            <person name="Pepin K.H."/>
            <person name="Johnson M."/>
            <person name="Bhonagiri V."/>
            <person name="Nash W.E."/>
            <person name="Mardis E.R."/>
            <person name="Wilson R.K."/>
        </authorList>
    </citation>
    <scope>NUCLEOTIDE SEQUENCE [LARGE SCALE GENOMIC DNA]</scope>
    <source>
        <strain evidence="1 2">ATCC 43243</strain>
    </source>
</reference>
<dbReference type="EMBL" id="ABVQ01000033">
    <property type="protein sequence ID" value="EEC58623.1"/>
    <property type="molecule type" value="Genomic_DNA"/>
</dbReference>
<dbReference type="InterPro" id="IPR011004">
    <property type="entry name" value="Trimer_LpxA-like_sf"/>
</dbReference>
<dbReference type="InterPro" id="IPR051159">
    <property type="entry name" value="Hexapeptide_acetyltransf"/>
</dbReference>
<accession>B7ANW6</accession>
<dbReference type="Gene3D" id="2.160.10.10">
    <property type="entry name" value="Hexapeptide repeat proteins"/>
    <property type="match status" value="1"/>
</dbReference>
<evidence type="ECO:0000313" key="1">
    <source>
        <dbReference type="EMBL" id="EEC58623.1"/>
    </source>
</evidence>
<dbReference type="STRING" id="483218.BACPEC_00370"/>
<name>B7ANW6_9FIRM</name>
<protein>
    <recommendedName>
        <fullName evidence="3">Acetyltransferase</fullName>
    </recommendedName>
</protein>
<dbReference type="Proteomes" id="UP000003136">
    <property type="component" value="Unassembled WGS sequence"/>
</dbReference>
<dbReference type="eggNOG" id="COG0110">
    <property type="taxonomic scope" value="Bacteria"/>
</dbReference>
<evidence type="ECO:0000313" key="2">
    <source>
        <dbReference type="Proteomes" id="UP000003136"/>
    </source>
</evidence>
<gene>
    <name evidence="1" type="ORF">BACPEC_00370</name>
</gene>